<reference evidence="12" key="1">
    <citation type="journal article" date="2021" name="Arch. Microbiol.">
        <title>Methyloradius palustris gen. nov., sp. nov., a methanol-oxidizing bacterium isolated from snow.</title>
        <authorList>
            <person name="Miyadera T."/>
            <person name="Kojima H."/>
            <person name="Fukui M."/>
        </authorList>
    </citation>
    <scope>NUCLEOTIDE SEQUENCE</scope>
    <source>
        <strain evidence="12">Zm11</strain>
    </source>
</reference>
<dbReference type="GO" id="GO:0006397">
    <property type="term" value="P:mRNA processing"/>
    <property type="evidence" value="ECO:0007669"/>
    <property type="project" value="UniProtKB-UniRule"/>
</dbReference>
<dbReference type="KEGG" id="mpau:ZMTM_18750"/>
<feature type="active site" evidence="9">
    <location>
        <position position="114"/>
    </location>
</feature>
<keyword evidence="3 9" id="KW-0698">rRNA processing</keyword>
<evidence type="ECO:0000256" key="2">
    <source>
        <dbReference type="ARBA" id="ARBA00010183"/>
    </source>
</evidence>
<dbReference type="Proteomes" id="UP000826722">
    <property type="component" value="Chromosome"/>
</dbReference>
<dbReference type="FunFam" id="1.10.1520.10:FF:000001">
    <property type="entry name" value="Ribonuclease 3"/>
    <property type="match status" value="1"/>
</dbReference>
<keyword evidence="5 9" id="KW-0540">Nuclease</keyword>
<keyword evidence="13" id="KW-1185">Reference proteome</keyword>
<dbReference type="PANTHER" id="PTHR11207">
    <property type="entry name" value="RIBONUCLEASE III"/>
    <property type="match status" value="1"/>
</dbReference>
<dbReference type="InterPro" id="IPR011907">
    <property type="entry name" value="RNase_III"/>
</dbReference>
<dbReference type="GO" id="GO:0006364">
    <property type="term" value="P:rRNA processing"/>
    <property type="evidence" value="ECO:0007669"/>
    <property type="project" value="UniProtKB-UniRule"/>
</dbReference>
<dbReference type="CDD" id="cd10845">
    <property type="entry name" value="DSRM_RNAse_III_family"/>
    <property type="match status" value="1"/>
</dbReference>
<dbReference type="InterPro" id="IPR036389">
    <property type="entry name" value="RNase_III_sf"/>
</dbReference>
<dbReference type="GO" id="GO:0010468">
    <property type="term" value="P:regulation of gene expression"/>
    <property type="evidence" value="ECO:0007669"/>
    <property type="project" value="TreeGrafter"/>
</dbReference>
<comment type="catalytic activity">
    <reaction evidence="1 9">
        <text>Endonucleolytic cleavage to 5'-phosphomonoester.</text>
        <dbReference type="EC" id="3.1.26.3"/>
    </reaction>
</comment>
<dbReference type="HAMAP" id="MF_00104">
    <property type="entry name" value="RNase_III"/>
    <property type="match status" value="1"/>
</dbReference>
<feature type="active site" evidence="9">
    <location>
        <position position="42"/>
    </location>
</feature>
<evidence type="ECO:0000256" key="8">
    <source>
        <dbReference type="ARBA" id="ARBA00022884"/>
    </source>
</evidence>
<dbReference type="Gene3D" id="1.10.1520.10">
    <property type="entry name" value="Ribonuclease III domain"/>
    <property type="match status" value="1"/>
</dbReference>
<comment type="function">
    <text evidence="9">Digests double-stranded RNA. Involved in the processing of primary rRNA transcript to yield the immediate precursors to the large and small rRNAs (23S and 16S). Processes some mRNAs, and tRNAs when they are encoded in the rRNA operon. Processes pre-crRNA and tracrRNA of type II CRISPR loci if present in the organism.</text>
</comment>
<dbReference type="Pfam" id="PF14622">
    <property type="entry name" value="Ribonucleas_3_3"/>
    <property type="match status" value="1"/>
</dbReference>
<evidence type="ECO:0000313" key="12">
    <source>
        <dbReference type="EMBL" id="BCM25616.1"/>
    </source>
</evidence>
<dbReference type="Pfam" id="PF00035">
    <property type="entry name" value="dsrm"/>
    <property type="match status" value="1"/>
</dbReference>
<evidence type="ECO:0000256" key="6">
    <source>
        <dbReference type="ARBA" id="ARBA00022759"/>
    </source>
</evidence>
<feature type="binding site" evidence="9">
    <location>
        <position position="38"/>
    </location>
    <ligand>
        <name>Mg(2+)</name>
        <dbReference type="ChEBI" id="CHEBI:18420"/>
    </ligand>
</feature>
<keyword evidence="7 9" id="KW-0378">Hydrolase</keyword>
<dbReference type="EMBL" id="AP024110">
    <property type="protein sequence ID" value="BCM25616.1"/>
    <property type="molecule type" value="Genomic_DNA"/>
</dbReference>
<evidence type="ECO:0000256" key="1">
    <source>
        <dbReference type="ARBA" id="ARBA00000109"/>
    </source>
</evidence>
<dbReference type="EC" id="3.1.26.3" evidence="9"/>
<keyword evidence="4 9" id="KW-0507">mRNA processing</keyword>
<comment type="subcellular location">
    <subcellularLocation>
        <location evidence="9">Cytoplasm</location>
    </subcellularLocation>
</comment>
<evidence type="ECO:0000256" key="9">
    <source>
        <dbReference type="HAMAP-Rule" id="MF_00104"/>
    </source>
</evidence>
<evidence type="ECO:0000256" key="7">
    <source>
        <dbReference type="ARBA" id="ARBA00022801"/>
    </source>
</evidence>
<evidence type="ECO:0000313" key="13">
    <source>
        <dbReference type="Proteomes" id="UP000826722"/>
    </source>
</evidence>
<dbReference type="Gene3D" id="3.30.160.20">
    <property type="match status" value="1"/>
</dbReference>
<feature type="binding site" evidence="9">
    <location>
        <position position="111"/>
    </location>
    <ligand>
        <name>Mg(2+)</name>
        <dbReference type="ChEBI" id="CHEBI:18420"/>
    </ligand>
</feature>
<feature type="domain" description="RNase III" evidence="11">
    <location>
        <begin position="3"/>
        <end position="125"/>
    </location>
</feature>
<evidence type="ECO:0000256" key="4">
    <source>
        <dbReference type="ARBA" id="ARBA00022664"/>
    </source>
</evidence>
<organism evidence="12 13">
    <name type="scientific">Methyloradius palustris</name>
    <dbReference type="NCBI Taxonomy" id="2778876"/>
    <lineage>
        <taxon>Bacteria</taxon>
        <taxon>Pseudomonadati</taxon>
        <taxon>Pseudomonadota</taxon>
        <taxon>Betaproteobacteria</taxon>
        <taxon>Nitrosomonadales</taxon>
        <taxon>Methylophilaceae</taxon>
        <taxon>Methyloradius</taxon>
    </lineage>
</organism>
<dbReference type="GO" id="GO:0003725">
    <property type="term" value="F:double-stranded RNA binding"/>
    <property type="evidence" value="ECO:0007669"/>
    <property type="project" value="TreeGrafter"/>
</dbReference>
<dbReference type="PROSITE" id="PS00517">
    <property type="entry name" value="RNASE_3_1"/>
    <property type="match status" value="1"/>
</dbReference>
<dbReference type="PANTHER" id="PTHR11207:SF0">
    <property type="entry name" value="RIBONUCLEASE 3"/>
    <property type="match status" value="1"/>
</dbReference>
<comment type="cofactor">
    <cofactor evidence="9">
        <name>Mg(2+)</name>
        <dbReference type="ChEBI" id="CHEBI:18420"/>
    </cofactor>
</comment>
<evidence type="ECO:0000256" key="5">
    <source>
        <dbReference type="ARBA" id="ARBA00022722"/>
    </source>
</evidence>
<dbReference type="SUPFAM" id="SSF69065">
    <property type="entry name" value="RNase III domain-like"/>
    <property type="match status" value="1"/>
</dbReference>
<keyword evidence="9" id="KW-0819">tRNA processing</keyword>
<dbReference type="GO" id="GO:0004525">
    <property type="term" value="F:ribonuclease III activity"/>
    <property type="evidence" value="ECO:0007669"/>
    <property type="project" value="UniProtKB-UniRule"/>
</dbReference>
<dbReference type="GO" id="GO:0005737">
    <property type="term" value="C:cytoplasm"/>
    <property type="evidence" value="ECO:0007669"/>
    <property type="project" value="UniProtKB-SubCell"/>
</dbReference>
<dbReference type="RefSeq" id="WP_221763685.1">
    <property type="nucleotide sequence ID" value="NZ_AP024110.1"/>
</dbReference>
<dbReference type="GO" id="GO:0008033">
    <property type="term" value="P:tRNA processing"/>
    <property type="evidence" value="ECO:0007669"/>
    <property type="project" value="UniProtKB-KW"/>
</dbReference>
<protein>
    <recommendedName>
        <fullName evidence="9">Ribonuclease 3</fullName>
        <ecNumber evidence="9">3.1.26.3</ecNumber>
    </recommendedName>
    <alternativeName>
        <fullName evidence="9">Ribonuclease III</fullName>
        <shortName evidence="9">RNase III</shortName>
    </alternativeName>
</protein>
<dbReference type="GO" id="GO:0046872">
    <property type="term" value="F:metal ion binding"/>
    <property type="evidence" value="ECO:0007669"/>
    <property type="project" value="UniProtKB-KW"/>
</dbReference>
<evidence type="ECO:0000259" key="11">
    <source>
        <dbReference type="PROSITE" id="PS50142"/>
    </source>
</evidence>
<keyword evidence="9" id="KW-0963">Cytoplasm</keyword>
<evidence type="ECO:0000259" key="10">
    <source>
        <dbReference type="PROSITE" id="PS50137"/>
    </source>
</evidence>
<comment type="subunit">
    <text evidence="9">Homodimer.</text>
</comment>
<keyword evidence="9" id="KW-0460">Magnesium</keyword>
<keyword evidence="8 9" id="KW-0694">RNA-binding</keyword>
<keyword evidence="9" id="KW-0479">Metal-binding</keyword>
<gene>
    <name evidence="9" type="primary">rnc</name>
    <name evidence="12" type="ORF">ZMTM_18750</name>
</gene>
<dbReference type="PROSITE" id="PS50142">
    <property type="entry name" value="RNASE_3_2"/>
    <property type="match status" value="1"/>
</dbReference>
<evidence type="ECO:0000256" key="3">
    <source>
        <dbReference type="ARBA" id="ARBA00022552"/>
    </source>
</evidence>
<dbReference type="InterPro" id="IPR000999">
    <property type="entry name" value="RNase_III_dom"/>
</dbReference>
<comment type="similarity">
    <text evidence="2">Belongs to the ribonuclease III family.</text>
</comment>
<feature type="domain" description="DRBM" evidence="10">
    <location>
        <begin position="152"/>
        <end position="222"/>
    </location>
</feature>
<dbReference type="SUPFAM" id="SSF54768">
    <property type="entry name" value="dsRNA-binding domain-like"/>
    <property type="match status" value="1"/>
</dbReference>
<proteinExistence type="inferred from homology"/>
<dbReference type="SMART" id="SM00535">
    <property type="entry name" value="RIBOc"/>
    <property type="match status" value="1"/>
</dbReference>
<dbReference type="PROSITE" id="PS50137">
    <property type="entry name" value="DS_RBD"/>
    <property type="match status" value="1"/>
</dbReference>
<dbReference type="SMART" id="SM00358">
    <property type="entry name" value="DSRM"/>
    <property type="match status" value="1"/>
</dbReference>
<dbReference type="CDD" id="cd00593">
    <property type="entry name" value="RIBOc"/>
    <property type="match status" value="1"/>
</dbReference>
<accession>A0A8D5JRM2</accession>
<dbReference type="GO" id="GO:0019843">
    <property type="term" value="F:rRNA binding"/>
    <property type="evidence" value="ECO:0007669"/>
    <property type="project" value="UniProtKB-KW"/>
</dbReference>
<sequence>MSQTGLARLIGHDFHHPALLTQALTHRSFSGINNERLEFLGDGMLNCIIAHQLYQRYPRLDEGDLSRLRAQLVKEATLGEIALKLNIGESLKLGEGELKSAGWRRPSVLADALEATIGAVFLDGGFEAAEQFVVRIYSDLFEKIDPKSIDKDPKSLLQEYLQGRKMALPSYEVVNVEGDPHEQLFKVECHIPMLDLITCGEGASRRIAEQKAAELAYVQLINTPSTKKSQQHE</sequence>
<dbReference type="AlphaFoldDB" id="A0A8D5JRM2"/>
<dbReference type="InterPro" id="IPR014720">
    <property type="entry name" value="dsRBD_dom"/>
</dbReference>
<feature type="binding site" evidence="9">
    <location>
        <position position="114"/>
    </location>
    <ligand>
        <name>Mg(2+)</name>
        <dbReference type="ChEBI" id="CHEBI:18420"/>
    </ligand>
</feature>
<dbReference type="NCBIfam" id="TIGR02191">
    <property type="entry name" value="RNaseIII"/>
    <property type="match status" value="1"/>
</dbReference>
<keyword evidence="9" id="KW-0699">rRNA-binding</keyword>
<keyword evidence="6 9" id="KW-0255">Endonuclease</keyword>
<name>A0A8D5JRM2_9PROT</name>